<proteinExistence type="predicted"/>
<evidence type="ECO:0000313" key="3">
    <source>
        <dbReference type="Proteomes" id="UP000284375"/>
    </source>
</evidence>
<evidence type="ECO:0008006" key="4">
    <source>
        <dbReference type="Google" id="ProtNLM"/>
    </source>
</evidence>
<reference evidence="2 3" key="1">
    <citation type="submission" date="2015-09" db="EMBL/GenBank/DDBJ databases">
        <title>Host preference determinants of Valsa canker pathogens revealed by comparative genomics.</title>
        <authorList>
            <person name="Yin Z."/>
            <person name="Huang L."/>
        </authorList>
    </citation>
    <scope>NUCLEOTIDE SEQUENCE [LARGE SCALE GENOMIC DNA]</scope>
    <source>
        <strain evidence="2 3">YSFL</strain>
    </source>
</reference>
<keyword evidence="1" id="KW-0732">Signal</keyword>
<evidence type="ECO:0000313" key="2">
    <source>
        <dbReference type="EMBL" id="ROV87996.1"/>
    </source>
</evidence>
<dbReference type="OrthoDB" id="160645at2759"/>
<organism evidence="2 3">
    <name type="scientific">Cytospora chrysosperma</name>
    <name type="common">Cytospora canker fungus</name>
    <name type="synonym">Sphaeria chrysosperma</name>
    <dbReference type="NCBI Taxonomy" id="252740"/>
    <lineage>
        <taxon>Eukaryota</taxon>
        <taxon>Fungi</taxon>
        <taxon>Dikarya</taxon>
        <taxon>Ascomycota</taxon>
        <taxon>Pezizomycotina</taxon>
        <taxon>Sordariomycetes</taxon>
        <taxon>Sordariomycetidae</taxon>
        <taxon>Diaporthales</taxon>
        <taxon>Cytosporaceae</taxon>
        <taxon>Cytospora</taxon>
    </lineage>
</organism>
<protein>
    <recommendedName>
        <fullName evidence="4">Peptidase A1 domain-containing protein</fullName>
    </recommendedName>
</protein>
<comment type="caution">
    <text evidence="2">The sequence shown here is derived from an EMBL/GenBank/DDBJ whole genome shotgun (WGS) entry which is preliminary data.</text>
</comment>
<keyword evidence="3" id="KW-1185">Reference proteome</keyword>
<feature type="chain" id="PRO_5019087339" description="Peptidase A1 domain-containing protein" evidence="1">
    <location>
        <begin position="18"/>
        <end position="403"/>
    </location>
</feature>
<dbReference type="EMBL" id="LJZO01000072">
    <property type="protein sequence ID" value="ROV87996.1"/>
    <property type="molecule type" value="Genomic_DNA"/>
</dbReference>
<dbReference type="AlphaFoldDB" id="A0A423VAV2"/>
<evidence type="ECO:0000256" key="1">
    <source>
        <dbReference type="SAM" id="SignalP"/>
    </source>
</evidence>
<dbReference type="Proteomes" id="UP000284375">
    <property type="component" value="Unassembled WGS sequence"/>
</dbReference>
<feature type="signal peptide" evidence="1">
    <location>
        <begin position="1"/>
        <end position="17"/>
    </location>
</feature>
<sequence length="403" mass="42955">MKSSLGLVSLLMGAASAAPAPLVLRSINATVAPEAPKLPLIPIPNTSRVPTAGRNIAPTSNLNLAWQTPDNASVVAVALNMQHPAVVLEDVDDVTAVDCTGQASVAAEKKDVYSTAKSTEIDFNNVATPVSDVDKRGISFNKEGLTIAYNYSLPSEQTIVNVNDISVVLHEAQIQNSVTYGGHVKWELFDGVTEFTIDIDKSMFHQANLTFGTNVKLSQTWSWAPEPLTYSVIDVPGILSLGPSAGVSFGGEISASTGGSITGDFTSSMPNGSIHLDFINWDQSTSTGWETDHDASFRTSENVKVTLKPFVDFTVEFACNLFDGLLDLSTGVKAQPSFPFITAATATQDLNSTGTMSFPNATCANGLSETIQFEFAVSAFATEFVSATLYDYKTDLYKGCINF</sequence>
<accession>A0A423VAV2</accession>
<dbReference type="STRING" id="252740.A0A423VAV2"/>
<gene>
    <name evidence="2" type="ORF">VSDG_09191</name>
</gene>
<name>A0A423VAV2_CYTCH</name>